<dbReference type="EMBL" id="JANBUP010000225">
    <property type="protein sequence ID" value="KAJ2812433.1"/>
    <property type="molecule type" value="Genomic_DNA"/>
</dbReference>
<organism evidence="1 2">
    <name type="scientific">Coemansia furcata</name>
    <dbReference type="NCBI Taxonomy" id="417177"/>
    <lineage>
        <taxon>Eukaryota</taxon>
        <taxon>Fungi</taxon>
        <taxon>Fungi incertae sedis</taxon>
        <taxon>Zoopagomycota</taxon>
        <taxon>Kickxellomycotina</taxon>
        <taxon>Kickxellomycetes</taxon>
        <taxon>Kickxellales</taxon>
        <taxon>Kickxellaceae</taxon>
        <taxon>Coemansia</taxon>
    </lineage>
</organism>
<keyword evidence="1" id="KW-0067">ATP-binding</keyword>
<sequence length="947" mass="106235">MAYPAADAAVALFTIYLLVRDKNTKYLRLASPFSHIASALLLVLAASHYAGITLALSQAASFALPLLAAHPSGYTHFQLANALSIYRLLRGNTSLLTSALCVLLHIFLVLSNLDLSSQKQVKSLIADISFSQVRQLGILRKLRQLTIDDLWPVPERLQLRNAYAEFKIDTNESLFLIRAIVRMLWKPMIPIQIASMLFELLPIFKTMLNGYIYQCLDSPDTAIYYRAYVAAAGLLLAEFLSTQRLHMNDYINQEKTRVSNALLLEMTRLPLIHSGLIHKFPSWYASTAKNLVKEIMLVQNAATSLFGALATVLPLYRQVGWYAIIPLAVSLGITILERILALTVGTANDWDPTTSYRDGDTVEEIYFSTKTVKMFGWENMYLDPKLMKHRTYIKQLPKYAPLVRFALEMVNVGISLTTNLSMYLTVALYLRTTTHAMTNSQLLEMTEHVESLRWMIAAVSWRISQISELIKCNNYLEPLLRREAFATIDHESTGSESSSIHLDGCSFDDLTLIGERGINISGGQRARLALARTVYSQADVYILDDPLSAVDAHVKRHILDNVILSSGLLVQSHLTRHKVNSGQMNMLRDDVADLIYNIGKLIQMPSRLEEFSNDISRLRQYSDLEAEAPYIVDDCRVPSEWPHSGNVEFKNLSVKYGANMDYALKNLNLTIRPGEKIGIVGRTGAGKSTLAKVLFRLLNKNVEGSIEIDGRDTATFGVGDFRPKLGIIPQESIMFDGTVRRNLDPLNEFTIEDMWAAMIKCGVADLIDPYRKRKRAQLAIKATNTSADECIADEDAASKSERLRWKNASLLTRAVLYLFSKKPELYAADRDNKCGINGSICAESSGFSNGQQQLFSLCRLVMRKRKVMILDEATADVDLETDRKMQELIRSEFSDCTVLTIAHRLDTIMKSDRIIVMEKGEIAEIGSPQELMSNGGKFAELVKANEF</sequence>
<protein>
    <submittedName>
        <fullName evidence="1">Transporter of the ATP-binding cassette (ABC)</fullName>
    </submittedName>
</protein>
<reference evidence="1" key="1">
    <citation type="submission" date="2022-07" db="EMBL/GenBank/DDBJ databases">
        <title>Phylogenomic reconstructions and comparative analyses of Kickxellomycotina fungi.</title>
        <authorList>
            <person name="Reynolds N.K."/>
            <person name="Stajich J.E."/>
            <person name="Barry K."/>
            <person name="Grigoriev I.V."/>
            <person name="Crous P."/>
            <person name="Smith M.E."/>
        </authorList>
    </citation>
    <scope>NUCLEOTIDE SEQUENCE</scope>
    <source>
        <strain evidence="1">CBS 102833</strain>
    </source>
</reference>
<proteinExistence type="predicted"/>
<evidence type="ECO:0000313" key="2">
    <source>
        <dbReference type="Proteomes" id="UP001140096"/>
    </source>
</evidence>
<comment type="caution">
    <text evidence="1">The sequence shown here is derived from an EMBL/GenBank/DDBJ whole genome shotgun (WGS) entry which is preliminary data.</text>
</comment>
<gene>
    <name evidence="1" type="primary">YBT1_1</name>
    <name evidence="1" type="ORF">H4S07_001404</name>
</gene>
<keyword evidence="1" id="KW-0547">Nucleotide-binding</keyword>
<evidence type="ECO:0000313" key="1">
    <source>
        <dbReference type="EMBL" id="KAJ2812433.1"/>
    </source>
</evidence>
<name>A0ACC1LNX7_9FUNG</name>
<keyword evidence="2" id="KW-1185">Reference proteome</keyword>
<dbReference type="Proteomes" id="UP001140096">
    <property type="component" value="Unassembled WGS sequence"/>
</dbReference>
<accession>A0ACC1LNX7</accession>